<dbReference type="GO" id="GO:0006271">
    <property type="term" value="P:DNA strand elongation involved in DNA replication"/>
    <property type="evidence" value="ECO:0007669"/>
    <property type="project" value="TreeGrafter"/>
</dbReference>
<comment type="subcellular location">
    <subcellularLocation>
        <location evidence="1">Cytoplasm</location>
    </subcellularLocation>
</comment>
<gene>
    <name evidence="10" type="ORF">KCMC57_64680</name>
</gene>
<dbReference type="InterPro" id="IPR046938">
    <property type="entry name" value="DNA_clamp_sf"/>
</dbReference>
<dbReference type="GO" id="GO:0005737">
    <property type="term" value="C:cytoplasm"/>
    <property type="evidence" value="ECO:0007669"/>
    <property type="project" value="UniProtKB-SubCell"/>
</dbReference>
<keyword evidence="4" id="KW-0808">Transferase</keyword>
<evidence type="ECO:0000256" key="2">
    <source>
        <dbReference type="ARBA" id="ARBA00010752"/>
    </source>
</evidence>
<dbReference type="EMBL" id="AP035882">
    <property type="protein sequence ID" value="BFP50100.1"/>
    <property type="molecule type" value="Genomic_DNA"/>
</dbReference>
<dbReference type="GO" id="GO:0009360">
    <property type="term" value="C:DNA polymerase III complex"/>
    <property type="evidence" value="ECO:0007669"/>
    <property type="project" value="InterPro"/>
</dbReference>
<dbReference type="InterPro" id="IPR001001">
    <property type="entry name" value="DNA_polIII_beta"/>
</dbReference>
<dbReference type="PANTHER" id="PTHR30478:SF0">
    <property type="entry name" value="BETA SLIDING CLAMP"/>
    <property type="match status" value="1"/>
</dbReference>
<dbReference type="GO" id="GO:0003887">
    <property type="term" value="F:DNA-directed DNA polymerase activity"/>
    <property type="evidence" value="ECO:0007669"/>
    <property type="project" value="UniProtKB-KW"/>
</dbReference>
<keyword evidence="6" id="KW-0235">DNA replication</keyword>
<evidence type="ECO:0000259" key="9">
    <source>
        <dbReference type="Pfam" id="PF02767"/>
    </source>
</evidence>
<evidence type="ECO:0000256" key="3">
    <source>
        <dbReference type="ARBA" id="ARBA00022490"/>
    </source>
</evidence>
<proteinExistence type="inferred from homology"/>
<evidence type="ECO:0000256" key="5">
    <source>
        <dbReference type="ARBA" id="ARBA00022695"/>
    </source>
</evidence>
<dbReference type="GO" id="GO:0003677">
    <property type="term" value="F:DNA binding"/>
    <property type="evidence" value="ECO:0007669"/>
    <property type="project" value="UniProtKB-KW"/>
</dbReference>
<evidence type="ECO:0000256" key="8">
    <source>
        <dbReference type="ARBA" id="ARBA00023125"/>
    </source>
</evidence>
<evidence type="ECO:0000313" key="10">
    <source>
        <dbReference type="EMBL" id="BFP50100.1"/>
    </source>
</evidence>
<keyword evidence="8" id="KW-0238">DNA-binding</keyword>
<name>A0AB33KBD4_9ACTN</name>
<accession>A0AB33KBD4</accession>
<comment type="similarity">
    <text evidence="2">Belongs to the beta sliding clamp family.</text>
</comment>
<sequence length="355" mass="38454">MSDNQPATPEPVGINARRLSHILTEATPHMSEDDRLPMLQGIRLEADGTNLFALATDRYTFAVARTHYTQTGRWAVTVPAVEVDVLQAWLAAHHYVARITIEPADTTITFTGERGTLQVRTETAGEFPAWRGLFATALRRPAEEMPFSAWDSEKLARWQAPGRLVRVWQSAQNQPLLLIADGMLGLQMPCRHTGGTASELHEAAIGDWLDALGESSSPAEPADVLPAKPTGATTVRTVADLTEVLLHQVIRSTSDLTEAPSTDPGAVAAHAIAGNHAWMGYRLMEALHRADPDLAATTVADLGEQLDSGEISEWAWDAATEAGHDPVAWIEQHEKHRAETAARRAAATEAAANQV</sequence>
<dbReference type="Gene3D" id="3.10.150.10">
    <property type="entry name" value="DNA Polymerase III, subunit A, domain 2"/>
    <property type="match status" value="1"/>
</dbReference>
<keyword evidence="5" id="KW-0548">Nucleotidyltransferase</keyword>
<evidence type="ECO:0000256" key="6">
    <source>
        <dbReference type="ARBA" id="ARBA00022705"/>
    </source>
</evidence>
<dbReference type="AlphaFoldDB" id="A0AB33KBD4"/>
<reference evidence="10" key="1">
    <citation type="submission" date="2024-07" db="EMBL/GenBank/DDBJ databases">
        <title>Complete genome sequences of cellulolytic bacteria, Kitasatospora sp. CMC57 and Streptomyces sp. CMC78, isolated from Japanese agricultural soil.</title>
        <authorList>
            <person name="Hashimoto T."/>
            <person name="Ito M."/>
            <person name="Iwamoto M."/>
            <person name="Fukahori D."/>
            <person name="Shoda T."/>
            <person name="Sakoda M."/>
            <person name="Morohoshi T."/>
            <person name="Mitsuboshi M."/>
            <person name="Nishizawa T."/>
        </authorList>
    </citation>
    <scope>NUCLEOTIDE SEQUENCE</scope>
    <source>
        <strain evidence="10">CMC57</strain>
        <plasmid evidence="10">pCMC57_01</plasmid>
    </source>
</reference>
<dbReference type="InterPro" id="IPR022637">
    <property type="entry name" value="DNA_polIII_beta_cen"/>
</dbReference>
<evidence type="ECO:0000256" key="7">
    <source>
        <dbReference type="ARBA" id="ARBA00022932"/>
    </source>
</evidence>
<protein>
    <recommendedName>
        <fullName evidence="9">DNA polymerase III beta sliding clamp central domain-containing protein</fullName>
    </recommendedName>
</protein>
<dbReference type="RefSeq" id="WP_407992338.1">
    <property type="nucleotide sequence ID" value="NZ_AP035882.1"/>
</dbReference>
<dbReference type="GO" id="GO:0008408">
    <property type="term" value="F:3'-5' exonuclease activity"/>
    <property type="evidence" value="ECO:0007669"/>
    <property type="project" value="InterPro"/>
</dbReference>
<dbReference type="KEGG" id="kic:KCMC57_64680"/>
<keyword evidence="10" id="KW-0614">Plasmid</keyword>
<dbReference type="Pfam" id="PF02767">
    <property type="entry name" value="DNA_pol3_beta_2"/>
    <property type="match status" value="1"/>
</dbReference>
<keyword evidence="7" id="KW-0239">DNA-directed DNA polymerase</keyword>
<evidence type="ECO:0000256" key="4">
    <source>
        <dbReference type="ARBA" id="ARBA00022679"/>
    </source>
</evidence>
<dbReference type="SUPFAM" id="SSF55979">
    <property type="entry name" value="DNA clamp"/>
    <property type="match status" value="1"/>
</dbReference>
<geneLocation type="plasmid" evidence="10">
    <name>pCMC57_01</name>
</geneLocation>
<organism evidence="10">
    <name type="scientific">Kitasatospora sp. CMC57</name>
    <dbReference type="NCBI Taxonomy" id="3231513"/>
    <lineage>
        <taxon>Bacteria</taxon>
        <taxon>Bacillati</taxon>
        <taxon>Actinomycetota</taxon>
        <taxon>Actinomycetes</taxon>
        <taxon>Kitasatosporales</taxon>
        <taxon>Streptomycetaceae</taxon>
        <taxon>Kitasatospora</taxon>
    </lineage>
</organism>
<dbReference type="PANTHER" id="PTHR30478">
    <property type="entry name" value="DNA POLYMERASE III SUBUNIT BETA"/>
    <property type="match status" value="1"/>
</dbReference>
<evidence type="ECO:0000256" key="1">
    <source>
        <dbReference type="ARBA" id="ARBA00004496"/>
    </source>
</evidence>
<feature type="domain" description="DNA polymerase III beta sliding clamp central" evidence="9">
    <location>
        <begin position="18"/>
        <end position="116"/>
    </location>
</feature>
<keyword evidence="3" id="KW-0963">Cytoplasm</keyword>